<sequence length="76" mass="8593">MLVIDRIEGGIAVCETEDGRRELPLAGLPAGVREGDCLVCVDGSWQIDREETLRRRQQNHSRAAGLFRRKSREQSE</sequence>
<feature type="compositionally biased region" description="Basic residues" evidence="1">
    <location>
        <begin position="67"/>
        <end position="76"/>
    </location>
</feature>
<dbReference type="Proteomes" id="UP000724149">
    <property type="component" value="Unassembled WGS sequence"/>
</dbReference>
<name>A0ABS2GKC1_9FIRM</name>
<evidence type="ECO:0000313" key="3">
    <source>
        <dbReference type="Proteomes" id="UP000724149"/>
    </source>
</evidence>
<evidence type="ECO:0000313" key="2">
    <source>
        <dbReference type="EMBL" id="MBM6922441.1"/>
    </source>
</evidence>
<dbReference type="Pfam" id="PF11213">
    <property type="entry name" value="DUF3006"/>
    <property type="match status" value="1"/>
</dbReference>
<feature type="region of interest" description="Disordered" evidence="1">
    <location>
        <begin position="53"/>
        <end position="76"/>
    </location>
</feature>
<dbReference type="EMBL" id="JACSNR010000001">
    <property type="protein sequence ID" value="MBM6922441.1"/>
    <property type="molecule type" value="Genomic_DNA"/>
</dbReference>
<gene>
    <name evidence="2" type="ORF">H9X81_01860</name>
</gene>
<organism evidence="2 3">
    <name type="scientific">Hydrogenoanaerobacterium saccharovorans</name>
    <dbReference type="NCBI Taxonomy" id="474960"/>
    <lineage>
        <taxon>Bacteria</taxon>
        <taxon>Bacillati</taxon>
        <taxon>Bacillota</taxon>
        <taxon>Clostridia</taxon>
        <taxon>Eubacteriales</taxon>
        <taxon>Oscillospiraceae</taxon>
        <taxon>Hydrogenoanaerobacterium</taxon>
    </lineage>
</organism>
<dbReference type="RefSeq" id="WP_191392986.1">
    <property type="nucleotide sequence ID" value="NZ_JACSNR010000001.1"/>
</dbReference>
<proteinExistence type="predicted"/>
<dbReference type="InterPro" id="IPR021377">
    <property type="entry name" value="DUF3006"/>
</dbReference>
<keyword evidence="3" id="KW-1185">Reference proteome</keyword>
<evidence type="ECO:0000256" key="1">
    <source>
        <dbReference type="SAM" id="MobiDB-lite"/>
    </source>
</evidence>
<accession>A0ABS2GKC1</accession>
<comment type="caution">
    <text evidence="2">The sequence shown here is derived from an EMBL/GenBank/DDBJ whole genome shotgun (WGS) entry which is preliminary data.</text>
</comment>
<reference evidence="2 3" key="1">
    <citation type="journal article" date="2021" name="Sci. Rep.">
        <title>The distribution of antibiotic resistance genes in chicken gut microbiota commensals.</title>
        <authorList>
            <person name="Juricova H."/>
            <person name="Matiasovicova J."/>
            <person name="Kubasova T."/>
            <person name="Cejkova D."/>
            <person name="Rychlik I."/>
        </authorList>
    </citation>
    <scope>NUCLEOTIDE SEQUENCE [LARGE SCALE GENOMIC DNA]</scope>
    <source>
        <strain evidence="2 3">An564</strain>
    </source>
</reference>
<protein>
    <submittedName>
        <fullName evidence="2">DUF3006 domain-containing protein</fullName>
    </submittedName>
</protein>